<proteinExistence type="predicted"/>
<organism evidence="2 3">
    <name type="scientific">Potamilus streckersoni</name>
    <dbReference type="NCBI Taxonomy" id="2493646"/>
    <lineage>
        <taxon>Eukaryota</taxon>
        <taxon>Metazoa</taxon>
        <taxon>Spiralia</taxon>
        <taxon>Lophotrochozoa</taxon>
        <taxon>Mollusca</taxon>
        <taxon>Bivalvia</taxon>
        <taxon>Autobranchia</taxon>
        <taxon>Heteroconchia</taxon>
        <taxon>Palaeoheterodonta</taxon>
        <taxon>Unionida</taxon>
        <taxon>Unionoidea</taxon>
        <taxon>Unionidae</taxon>
        <taxon>Ambleminae</taxon>
        <taxon>Lampsilini</taxon>
        <taxon>Potamilus</taxon>
    </lineage>
</organism>
<dbReference type="InterPro" id="IPR026913">
    <property type="entry name" value="METTL24"/>
</dbReference>
<comment type="caution">
    <text evidence="2">The sequence shown here is derived from an EMBL/GenBank/DDBJ whole genome shotgun (WGS) entry which is preliminary data.</text>
</comment>
<dbReference type="Pfam" id="PF13383">
    <property type="entry name" value="Methyltransf_22"/>
    <property type="match status" value="1"/>
</dbReference>
<reference evidence="2" key="2">
    <citation type="journal article" date="2021" name="Genome Biol. Evol.">
        <title>Developing a high-quality reference genome for a parasitic bivalve with doubly uniparental inheritance (Bivalvia: Unionida).</title>
        <authorList>
            <person name="Smith C.H."/>
        </authorList>
    </citation>
    <scope>NUCLEOTIDE SEQUENCE</scope>
    <source>
        <strain evidence="2">CHS0354</strain>
        <tissue evidence="2">Mantle</tissue>
    </source>
</reference>
<evidence type="ECO:0000313" key="2">
    <source>
        <dbReference type="EMBL" id="KAK3582661.1"/>
    </source>
</evidence>
<gene>
    <name evidence="2" type="ORF">CHS0354_031073</name>
</gene>
<dbReference type="EMBL" id="JAEAOA010001857">
    <property type="protein sequence ID" value="KAK3582661.1"/>
    <property type="molecule type" value="Genomic_DNA"/>
</dbReference>
<dbReference type="Proteomes" id="UP001195483">
    <property type="component" value="Unassembled WGS sequence"/>
</dbReference>
<reference evidence="2" key="3">
    <citation type="submission" date="2023-05" db="EMBL/GenBank/DDBJ databases">
        <authorList>
            <person name="Smith C.H."/>
        </authorList>
    </citation>
    <scope>NUCLEOTIDE SEQUENCE</scope>
    <source>
        <strain evidence="2">CHS0354</strain>
        <tissue evidence="2">Mantle</tissue>
    </source>
</reference>
<dbReference type="SUPFAM" id="SSF53335">
    <property type="entry name" value="S-adenosyl-L-methionine-dependent methyltransferases"/>
    <property type="match status" value="1"/>
</dbReference>
<dbReference type="InterPro" id="IPR025714">
    <property type="entry name" value="Methyltranfer_dom"/>
</dbReference>
<name>A0AAE0VM44_9BIVA</name>
<dbReference type="PANTHER" id="PTHR32026">
    <property type="entry name" value="METHYLTRANSFERASE-LIKE PROTEIN 24"/>
    <property type="match status" value="1"/>
</dbReference>
<accession>A0AAE0VM44</accession>
<reference evidence="2" key="1">
    <citation type="journal article" date="2021" name="Genome Biol. Evol.">
        <title>A High-Quality Reference Genome for a Parasitic Bivalve with Doubly Uniparental Inheritance (Bivalvia: Unionida).</title>
        <authorList>
            <person name="Smith C.H."/>
        </authorList>
    </citation>
    <scope>NUCLEOTIDE SEQUENCE</scope>
    <source>
        <strain evidence="2">CHS0354</strain>
    </source>
</reference>
<dbReference type="AlphaFoldDB" id="A0AAE0VM44"/>
<feature type="domain" description="Methyltransferase" evidence="1">
    <location>
        <begin position="23"/>
        <end position="108"/>
    </location>
</feature>
<keyword evidence="3" id="KW-1185">Reference proteome</keyword>
<dbReference type="InterPro" id="IPR029063">
    <property type="entry name" value="SAM-dependent_MTases_sf"/>
</dbReference>
<evidence type="ECO:0000259" key="1">
    <source>
        <dbReference type="Pfam" id="PF13383"/>
    </source>
</evidence>
<sequence>MRDKAETYTYAKDITFYMIGLSATNEVLPNQWKIKTLEQIRRDLSHTKRTIDILKIDIEGSECTTLPQMVHSRTLRFVKQMQIELHGRGISDNLKVLRMLYEDGFRIFMRDRNLNCKYSRKRLSRERTFCTEISMYRANS</sequence>
<dbReference type="PANTHER" id="PTHR32026:SF10">
    <property type="entry name" value="METHYLTRANSFERASE-LIKE PROTEIN 24-RELATED"/>
    <property type="match status" value="1"/>
</dbReference>
<protein>
    <recommendedName>
        <fullName evidence="1">Methyltransferase domain-containing protein</fullName>
    </recommendedName>
</protein>
<evidence type="ECO:0000313" key="3">
    <source>
        <dbReference type="Proteomes" id="UP001195483"/>
    </source>
</evidence>